<evidence type="ECO:0000313" key="2">
    <source>
        <dbReference type="Proteomes" id="UP000308836"/>
    </source>
</evidence>
<proteinExistence type="predicted"/>
<sequence length="283" mass="30073">MVKKIQSKKRKRISFGQIVVWTSALLTVGIALAIVGIIFWKGIPYLTPSLFAWTYTSDNVSLMPALVNTLLMLVVSLSIALPVGVAGSVYLVEYAAPGNRFVHLVNLMVDTLAGIPSIVYGLFGALFFVQFFGMGLSLLAGALTLSIMVLPTIMKTTQEALREVPALYREGSYGLGAGKLRTITKIVLPAALPGILSGAILAAGRVFGESAALIFTAGTLAQVAGSVTDSARTMAVHLYALSQEGLFLNETYASAAVLIVVVLLMNGLASWLAKKAERRREHG</sequence>
<gene>
    <name evidence="1" type="primary">pstA</name>
    <name evidence="1" type="ORF">E5336_08915</name>
</gene>
<comment type="caution">
    <text evidence="1">The sequence shown here is derived from an EMBL/GenBank/DDBJ whole genome shotgun (WGS) entry which is preliminary data.</text>
</comment>
<evidence type="ECO:0000313" key="1">
    <source>
        <dbReference type="EMBL" id="TGY65400.1"/>
    </source>
</evidence>
<dbReference type="EMBL" id="SRYG01000018">
    <property type="protein sequence ID" value="TGY65400.1"/>
    <property type="molecule type" value="Genomic_DNA"/>
</dbReference>
<accession>A0AC61R5U7</accession>
<organism evidence="1 2">
    <name type="scientific">Dubosiella muris</name>
    <dbReference type="NCBI Taxonomy" id="3038133"/>
    <lineage>
        <taxon>Bacteria</taxon>
        <taxon>Bacillati</taxon>
        <taxon>Bacillota</taxon>
        <taxon>Erysipelotrichia</taxon>
        <taxon>Erysipelotrichales</taxon>
        <taxon>Erysipelotrichaceae</taxon>
        <taxon>Dubosiella</taxon>
    </lineage>
</organism>
<keyword evidence="2" id="KW-1185">Reference proteome</keyword>
<reference evidence="1" key="1">
    <citation type="submission" date="2019-04" db="EMBL/GenBank/DDBJ databases">
        <title>Microbes associate with the intestines of laboratory mice.</title>
        <authorList>
            <person name="Navarre W."/>
            <person name="Wong E."/>
            <person name="Huang K."/>
            <person name="Tropini C."/>
            <person name="Ng K."/>
            <person name="Yu B."/>
        </authorList>
    </citation>
    <scope>NUCLEOTIDE SEQUENCE</scope>
    <source>
        <strain evidence="1">NM09_H32</strain>
    </source>
</reference>
<dbReference type="Proteomes" id="UP000308836">
    <property type="component" value="Unassembled WGS sequence"/>
</dbReference>
<protein>
    <submittedName>
        <fullName evidence="1">Phosphate ABC transporter permease PstA</fullName>
    </submittedName>
</protein>
<name>A0AC61R5U7_9FIRM</name>